<dbReference type="InterPro" id="IPR043129">
    <property type="entry name" value="ATPase_NBD"/>
</dbReference>
<organism evidence="1 2">
    <name type="scientific">Candidatus Wallbacteria bacterium GWC2_49_35</name>
    <dbReference type="NCBI Taxonomy" id="1817813"/>
    <lineage>
        <taxon>Bacteria</taxon>
        <taxon>Candidatus Walliibacteriota</taxon>
    </lineage>
</organism>
<gene>
    <name evidence="1" type="ORF">A2008_08670</name>
</gene>
<evidence type="ECO:0008006" key="3">
    <source>
        <dbReference type="Google" id="ProtNLM"/>
    </source>
</evidence>
<dbReference type="Gene3D" id="3.30.420.40">
    <property type="match status" value="2"/>
</dbReference>
<proteinExistence type="predicted"/>
<reference evidence="1 2" key="1">
    <citation type="journal article" date="2016" name="Nat. Commun.">
        <title>Thousands of microbial genomes shed light on interconnected biogeochemical processes in an aquifer system.</title>
        <authorList>
            <person name="Anantharaman K."/>
            <person name="Brown C.T."/>
            <person name="Hug L.A."/>
            <person name="Sharon I."/>
            <person name="Castelle C.J."/>
            <person name="Probst A.J."/>
            <person name="Thomas B.C."/>
            <person name="Singh A."/>
            <person name="Wilkins M.J."/>
            <person name="Karaoz U."/>
            <person name="Brodie E.L."/>
            <person name="Williams K.H."/>
            <person name="Hubbard S.S."/>
            <person name="Banfield J.F."/>
        </authorList>
    </citation>
    <scope>NUCLEOTIDE SEQUENCE [LARGE SCALE GENOMIC DNA]</scope>
</reference>
<dbReference type="Proteomes" id="UP000178735">
    <property type="component" value="Unassembled WGS sequence"/>
</dbReference>
<accession>A0A1F7WLK4</accession>
<evidence type="ECO:0000313" key="2">
    <source>
        <dbReference type="Proteomes" id="UP000178735"/>
    </source>
</evidence>
<dbReference type="AlphaFoldDB" id="A0A1F7WLK4"/>
<dbReference type="EMBL" id="MGFH01000157">
    <property type="protein sequence ID" value="OGM03716.1"/>
    <property type="molecule type" value="Genomic_DNA"/>
</dbReference>
<dbReference type="SUPFAM" id="SSF53067">
    <property type="entry name" value="Actin-like ATPase domain"/>
    <property type="match status" value="1"/>
</dbReference>
<evidence type="ECO:0000313" key="1">
    <source>
        <dbReference type="EMBL" id="OGM03716.1"/>
    </source>
</evidence>
<dbReference type="PANTHER" id="PTHR32432:SF3">
    <property type="entry name" value="ETHANOLAMINE UTILIZATION PROTEIN EUTJ"/>
    <property type="match status" value="1"/>
</dbReference>
<name>A0A1F7WLK4_9BACT</name>
<dbReference type="PANTHER" id="PTHR32432">
    <property type="entry name" value="CELL DIVISION PROTEIN FTSA-RELATED"/>
    <property type="match status" value="1"/>
</dbReference>
<dbReference type="STRING" id="1817813.A2008_08670"/>
<protein>
    <recommendedName>
        <fullName evidence="3">SHS2 domain-containing protein</fullName>
    </recommendedName>
</protein>
<comment type="caution">
    <text evidence="1">The sequence shown here is derived from an EMBL/GenBank/DDBJ whole genome shotgun (WGS) entry which is preliminary data.</text>
</comment>
<sequence>MAVIDIGGYSIKVLNKNKTCDFVLPENTVGGTFTLPFVDGPKLSHVLRRVKKETRVSECALVMPDQWARQLFVKITNDEPQENISRDYVIWRSKDQIREEVYSGAKIDAHVTAVETGEDRKQHISAYLCLVKYEILNKITDIFAENGIIIKSIELSSHAVYNYLSAGGGLAENFAIVNVGYEVCTIYFFIGGQPVYVRIIETAGKHFENELKRAAGKAADTCAAGKTPEAGPAPETAAAYDAAIVEKQRYASELAVLKLFPEKADLESLDAFEKKSSAVRDNFLKEIHLTFEFFASKFPHARITSAVLTGGMCRFGGLDFFLSNFLSIEARYGAPMDKIQNLALYAMKEQ</sequence>
<dbReference type="InterPro" id="IPR050696">
    <property type="entry name" value="FtsA/MreB"/>
</dbReference>
<dbReference type="Gene3D" id="3.30.1490.300">
    <property type="match status" value="1"/>
</dbReference>